<accession>A0A0V7ZUQ2</accession>
<dbReference type="InterPro" id="IPR034154">
    <property type="entry name" value="TOPRIM_DnaG/twinkle"/>
</dbReference>
<dbReference type="InterPro" id="IPR027417">
    <property type="entry name" value="P-loop_NTPase"/>
</dbReference>
<dbReference type="InterPro" id="IPR024385">
    <property type="entry name" value="DUF3854"/>
</dbReference>
<dbReference type="CDD" id="cd01029">
    <property type="entry name" value="TOPRIM_primases"/>
    <property type="match status" value="1"/>
</dbReference>
<dbReference type="GO" id="GO:0003688">
    <property type="term" value="F:DNA replication origin binding"/>
    <property type="evidence" value="ECO:0007669"/>
    <property type="project" value="InterPro"/>
</dbReference>
<dbReference type="PANTHER" id="PTHR34985">
    <property type="entry name" value="SLR0554 PROTEIN"/>
    <property type="match status" value="1"/>
</dbReference>
<evidence type="ECO:0008006" key="5">
    <source>
        <dbReference type="Google" id="ProtNLM"/>
    </source>
</evidence>
<comment type="caution">
    <text evidence="3">The sequence shown here is derived from an EMBL/GenBank/DDBJ whole genome shotgun (WGS) entry which is preliminary data.</text>
</comment>
<dbReference type="RefSeq" id="WP_058183573.1">
    <property type="nucleotide sequence ID" value="NZ_LMTZ01000080.1"/>
</dbReference>
<organism evidence="3 4">
    <name type="scientific">Mastigocoleus testarum BC008</name>
    <dbReference type="NCBI Taxonomy" id="371196"/>
    <lineage>
        <taxon>Bacteria</taxon>
        <taxon>Bacillati</taxon>
        <taxon>Cyanobacteriota</taxon>
        <taxon>Cyanophyceae</taxon>
        <taxon>Nostocales</taxon>
        <taxon>Hapalosiphonaceae</taxon>
        <taxon>Mastigocoleus</taxon>
    </lineage>
</organism>
<evidence type="ECO:0000313" key="3">
    <source>
        <dbReference type="EMBL" id="KST68087.1"/>
    </source>
</evidence>
<dbReference type="SUPFAM" id="SSF52540">
    <property type="entry name" value="P-loop containing nucleoside triphosphate hydrolases"/>
    <property type="match status" value="1"/>
</dbReference>
<dbReference type="GO" id="GO:0005524">
    <property type="term" value="F:ATP binding"/>
    <property type="evidence" value="ECO:0007669"/>
    <property type="project" value="InterPro"/>
</dbReference>
<dbReference type="PANTHER" id="PTHR34985:SF1">
    <property type="entry name" value="SLR0554 PROTEIN"/>
    <property type="match status" value="1"/>
</dbReference>
<dbReference type="GO" id="GO:0006260">
    <property type="term" value="P:DNA replication"/>
    <property type="evidence" value="ECO:0007669"/>
    <property type="project" value="InterPro"/>
</dbReference>
<gene>
    <name evidence="3" type="ORF">BC008_00125</name>
</gene>
<dbReference type="AlphaFoldDB" id="A0A0V7ZUQ2"/>
<evidence type="ECO:0000313" key="4">
    <source>
        <dbReference type="Proteomes" id="UP000053372"/>
    </source>
</evidence>
<reference evidence="3 4" key="1">
    <citation type="journal article" date="2015" name="Genome Announc.">
        <title>Draft Genome of the Euendolithic (true boring) Cyanobacterium Mastigocoleus testarum strain BC008.</title>
        <authorList>
            <person name="Guida B.S."/>
            <person name="Garcia-Pichel F."/>
        </authorList>
    </citation>
    <scope>NUCLEOTIDE SEQUENCE [LARGE SCALE GENOMIC DNA]</scope>
    <source>
        <strain evidence="3 4">BC008</strain>
    </source>
</reference>
<dbReference type="Pfam" id="PF12965">
    <property type="entry name" value="DUF3854"/>
    <property type="match status" value="1"/>
</dbReference>
<dbReference type="Pfam" id="PF02399">
    <property type="entry name" value="Herpes_ori_bp"/>
    <property type="match status" value="1"/>
</dbReference>
<evidence type="ECO:0000259" key="2">
    <source>
        <dbReference type="Pfam" id="PF12965"/>
    </source>
</evidence>
<dbReference type="InterPro" id="IPR049996">
    <property type="entry name" value="Slr7037-like"/>
</dbReference>
<dbReference type="InterPro" id="IPR003450">
    <property type="entry name" value="Replication_origin-bd"/>
</dbReference>
<protein>
    <recommendedName>
        <fullName evidence="5">DUF3854 domain-containing protein</fullName>
    </recommendedName>
</protein>
<name>A0A0V7ZUQ2_9CYAN</name>
<feature type="domain" description="DUF3854" evidence="2">
    <location>
        <begin position="157"/>
        <end position="276"/>
    </location>
</feature>
<proteinExistence type="predicted"/>
<sequence>MANIKSIHLEEWLLSGVERKLIELNVQSLEGDEAIIDLLYALPQSERRNDGRLRNKYLKQYSHTRFGGWWVSGLDPHNNWQSMEWGRFKPDQPRREWDKQKQKHTEKFVKYESPAKVTNRVTYLRIPLHVWEKIARRYNVPMPENVVVNSEREALGFWAWVVDNPKIPVILTEGEKKAGCLLSLGFVALALPGIWGGRVGEKELEKLHPDLIPLAQKKRVFIILFDYETKLKTKRSIFQATRRTGQRLINQGCYCDVALLPGEEKGVDDWVVALKKKAANAVEALIADRLTLKEYQQSFFINRSRGLKKYKPSVVVNARFISDAIQLPSSGLVGLLSSMGSGKTELLNKYRNLYPDKRFLNNGHRVNLLKNLAKRLNTQMYTALGNGDLVRANALSITVDSLYKMAHNVQEYDCLFIDEACQYLVHLLHSKTCRRNRAEILEVLEYLVYNSKLVILADAHLNDLTIDFFRKMRPRGEEPIIFENRWKSPGRDVYWYEGNNSNDLIAQLHRKILEGKKIFLVSDSKKFIKKVEHSLSEISLQAQNQLKIWAIHGDNSGSPENVDFIENINVAIKTIDILLASPSIGTGVDMSTMHFDEILGVFHGVSQSAEECVQQLWRYRPNVPMHVWVAPHPPFGYGLTHWRKIKQQILQKNELTAFLIRVDRKTGARGAEKDWALDANCKIQAQRNFSINNLRADLRSLLSEMECKIIPVADGGNESAKNLMKIVSQKIDEEYCNSVTNANCIDGRTYDIRQRQEYLKPEEVLECEKFRIKQAYGMAVTPELVKKDDGGKLIKKIIQLEAILAEPVTEVNEQGEEFKFPPDLVAQRDRSERERMAICTDWHNYSASWRMRSRLGLREILLYMFGGGRLTGCEDMVQELGDFSKQYAVHIKAILNLTIPENKSGMWALGSFLNQIGLSTDFKRLGPRDRRVKYYFLNSDDLAFAQQVLEYRQKKRDEKELKLQEQKERSQAHAARIQTIYGTEDNLSVSPPPNNIMENFLEEGEDTNKNKFSVPQKIKAFTQLIKEAFDFGIETIKELIKPLGSDEIKSVIFELEKDNPFLFYRLVKLAPELGIT</sequence>
<dbReference type="NCBIfam" id="NF042913">
    <property type="entry name" value="CyRepA1"/>
    <property type="match status" value="1"/>
</dbReference>
<evidence type="ECO:0000259" key="1">
    <source>
        <dbReference type="Pfam" id="PF02399"/>
    </source>
</evidence>
<dbReference type="Proteomes" id="UP000053372">
    <property type="component" value="Unassembled WGS sequence"/>
</dbReference>
<dbReference type="EMBL" id="LMTZ01000080">
    <property type="protein sequence ID" value="KST68087.1"/>
    <property type="molecule type" value="Genomic_DNA"/>
</dbReference>
<keyword evidence="4" id="KW-1185">Reference proteome</keyword>
<feature type="domain" description="Replication origin-binding protein" evidence="1">
    <location>
        <begin position="393"/>
        <end position="475"/>
    </location>
</feature>